<evidence type="ECO:0008006" key="5">
    <source>
        <dbReference type="Google" id="ProtNLM"/>
    </source>
</evidence>
<dbReference type="Proteomes" id="UP000231503">
    <property type="component" value="Unassembled WGS sequence"/>
</dbReference>
<feature type="region of interest" description="Disordered" evidence="1">
    <location>
        <begin position="106"/>
        <end position="144"/>
    </location>
</feature>
<dbReference type="AlphaFoldDB" id="A0A2H0TDC2"/>
<keyword evidence="2" id="KW-0812">Transmembrane</keyword>
<dbReference type="Pfam" id="PF18895">
    <property type="entry name" value="T4SS_pilin"/>
    <property type="match status" value="1"/>
</dbReference>
<organism evidence="3 4">
    <name type="scientific">Candidatus Niyogibacteria bacterium CG10_big_fil_rev_8_21_14_0_10_46_36</name>
    <dbReference type="NCBI Taxonomy" id="1974726"/>
    <lineage>
        <taxon>Bacteria</taxon>
        <taxon>Candidatus Niyogiibacteriota</taxon>
    </lineage>
</organism>
<feature type="transmembrane region" description="Helical" evidence="2">
    <location>
        <begin position="182"/>
        <end position="207"/>
    </location>
</feature>
<keyword evidence="2" id="KW-1133">Transmembrane helix</keyword>
<evidence type="ECO:0000256" key="2">
    <source>
        <dbReference type="SAM" id="Phobius"/>
    </source>
</evidence>
<protein>
    <recommendedName>
        <fullName evidence="5">Transglycosylase SLT domain-containing protein</fullName>
    </recommendedName>
</protein>
<feature type="region of interest" description="Disordered" evidence="1">
    <location>
        <begin position="274"/>
        <end position="308"/>
    </location>
</feature>
<comment type="caution">
    <text evidence="3">The sequence shown here is derived from an EMBL/GenBank/DDBJ whole genome shotgun (WGS) entry which is preliminary data.</text>
</comment>
<feature type="compositionally biased region" description="Low complexity" evidence="1">
    <location>
        <begin position="289"/>
        <end position="299"/>
    </location>
</feature>
<gene>
    <name evidence="3" type="ORF">COU47_02285</name>
</gene>
<evidence type="ECO:0000313" key="4">
    <source>
        <dbReference type="Proteomes" id="UP000231503"/>
    </source>
</evidence>
<dbReference type="InterPro" id="IPR043993">
    <property type="entry name" value="T4SS_pilin"/>
</dbReference>
<name>A0A2H0TDC2_9BACT</name>
<sequence>MKRFFVIFLFVLVCAAAYGIIFTEHAFAKSVYLCQALASGESNVAYTNPQTCDASCSISACITHTVSDSTQSVYVCDSNRSIIAEDAGACALLCSGSVTNQSSCTRANISTASPPPSLPEGQQPGDGGTGGSAPQPGGAPPAPVTTDGGGFAPFVQCALGDADPTQCNLCEAFRTGWRVVQFLFYAIMLPLVAIAFIIGGIILLTAAGNETRITRGKSIVSNTFIGFIIAFAAWLIISTVIVNLALGVGDIQYSDTGTTIKWYQFPDCTSGTEVPLDLSSSGGGGSTSNPPDNDNGNGQQPPPGGSTCSPVSQGVCSVNSLQNTCFGNNAQNASIICQAESAGVAAKPSGSDVCEGDGSVVSWGLFQINISANTIGGLDCPSAFDSAYTGSNHNCRVVNRDLYNQCVAAAQNASSNINKACEISRGGTSFNRSDAWQNTATACNIP</sequence>
<dbReference type="EMBL" id="PFCO01000005">
    <property type="protein sequence ID" value="PIR69560.1"/>
    <property type="molecule type" value="Genomic_DNA"/>
</dbReference>
<evidence type="ECO:0000256" key="1">
    <source>
        <dbReference type="SAM" id="MobiDB-lite"/>
    </source>
</evidence>
<keyword evidence="2" id="KW-0472">Membrane</keyword>
<proteinExistence type="predicted"/>
<evidence type="ECO:0000313" key="3">
    <source>
        <dbReference type="EMBL" id="PIR69560.1"/>
    </source>
</evidence>
<reference evidence="4" key="1">
    <citation type="submission" date="2017-09" db="EMBL/GenBank/DDBJ databases">
        <title>Depth-based differentiation of microbial function through sediment-hosted aquifers and enrichment of novel symbionts in the deep terrestrial subsurface.</title>
        <authorList>
            <person name="Probst A.J."/>
            <person name="Ladd B."/>
            <person name="Jarett J.K."/>
            <person name="Geller-Mcgrath D.E."/>
            <person name="Sieber C.M.K."/>
            <person name="Emerson J.B."/>
            <person name="Anantharaman K."/>
            <person name="Thomas B.C."/>
            <person name="Malmstrom R."/>
            <person name="Stieglmeier M."/>
            <person name="Klingl A."/>
            <person name="Woyke T."/>
            <person name="Ryan C.M."/>
            <person name="Banfield J.F."/>
        </authorList>
    </citation>
    <scope>NUCLEOTIDE SEQUENCE [LARGE SCALE GENOMIC DNA]</scope>
</reference>
<feature type="transmembrane region" description="Helical" evidence="2">
    <location>
        <begin position="219"/>
        <end position="246"/>
    </location>
</feature>
<accession>A0A2H0TDC2</accession>